<feature type="transmembrane region" description="Helical" evidence="1">
    <location>
        <begin position="43"/>
        <end position="64"/>
    </location>
</feature>
<organism evidence="2">
    <name type="scientific">Siphoviridae sp. ctEBu1</name>
    <dbReference type="NCBI Taxonomy" id="2825393"/>
    <lineage>
        <taxon>Viruses</taxon>
        <taxon>Duplodnaviria</taxon>
        <taxon>Heunggongvirae</taxon>
        <taxon>Uroviricota</taxon>
        <taxon>Caudoviricetes</taxon>
    </lineage>
</organism>
<dbReference type="InterPro" id="IPR045933">
    <property type="entry name" value="DUF6353"/>
</dbReference>
<protein>
    <submittedName>
        <fullName evidence="2">Uncharacterized protein</fullName>
    </submittedName>
</protein>
<proteinExistence type="predicted"/>
<dbReference type="Pfam" id="PF19880">
    <property type="entry name" value="DUF6353"/>
    <property type="match status" value="1"/>
</dbReference>
<evidence type="ECO:0000256" key="1">
    <source>
        <dbReference type="SAM" id="Phobius"/>
    </source>
</evidence>
<evidence type="ECO:0000313" key="2">
    <source>
        <dbReference type="EMBL" id="DAE18101.1"/>
    </source>
</evidence>
<sequence length="301" mass="32993">MLCGVSSARSAGNTISSIIFKEGTDVKTKPALLKRAGKAFKKATPTILTCISAAGVVVTVVLAVKATPKALKCIEKEKAVKNAENSENLTRMETIAACWRCYIPAAVTGIATIGCIFGANTLNRRQQASLVSAYALASRSFNSYKQKVRELYGEEAHKKVMASLAAEKSTKPTISAGSLTQMTSVGFEDANEEERLFYDAISDRYFQATISQVLQAEYHLNRNFALSGGFITLNQFYEFLGVSKVRGGDEVGWMISDSLYWVDFDHQKTVVDDGLNGEVECYIIDAPFPPVSEEEWEDMEI</sequence>
<keyword evidence="1" id="KW-1133">Transmembrane helix</keyword>
<keyword evidence="1" id="KW-0472">Membrane</keyword>
<dbReference type="EMBL" id="BK015651">
    <property type="protein sequence ID" value="DAE18101.1"/>
    <property type="molecule type" value="Genomic_DNA"/>
</dbReference>
<accession>A0A8S5QH76</accession>
<name>A0A8S5QH76_9CAUD</name>
<reference evidence="2" key="1">
    <citation type="journal article" date="2021" name="Proc. Natl. Acad. Sci. U.S.A.">
        <title>A Catalog of Tens of Thousands of Viruses from Human Metagenomes Reveals Hidden Associations with Chronic Diseases.</title>
        <authorList>
            <person name="Tisza M.J."/>
            <person name="Buck C.B."/>
        </authorList>
    </citation>
    <scope>NUCLEOTIDE SEQUENCE</scope>
    <source>
        <strain evidence="2">CtEBu1</strain>
    </source>
</reference>
<keyword evidence="1" id="KW-0812">Transmembrane</keyword>